<dbReference type="AlphaFoldDB" id="A0A920CAT6"/>
<gene>
    <name evidence="1" type="ORF">J2TS6_08980</name>
</gene>
<dbReference type="RefSeq" id="WP_160037579.1">
    <property type="nucleotide sequence ID" value="NZ_BORQ01000001.1"/>
</dbReference>
<reference evidence="1" key="1">
    <citation type="submission" date="2021-03" db="EMBL/GenBank/DDBJ databases">
        <title>Antimicrobial resistance genes in bacteria isolated from Japanese honey, and their potential for conferring macrolide and lincosamide resistance in the American foulbrood pathogen Paenibacillus larvae.</title>
        <authorList>
            <person name="Okamoto M."/>
            <person name="Kumagai M."/>
            <person name="Kanamori H."/>
            <person name="Takamatsu D."/>
        </authorList>
    </citation>
    <scope>NUCLEOTIDE SEQUENCE</scope>
    <source>
        <strain evidence="1">J2TS6</strain>
    </source>
</reference>
<evidence type="ECO:0008006" key="3">
    <source>
        <dbReference type="Google" id="ProtNLM"/>
    </source>
</evidence>
<comment type="caution">
    <text evidence="1">The sequence shown here is derived from an EMBL/GenBank/DDBJ whole genome shotgun (WGS) entry which is preliminary data.</text>
</comment>
<evidence type="ECO:0000313" key="2">
    <source>
        <dbReference type="Proteomes" id="UP000679779"/>
    </source>
</evidence>
<keyword evidence="2" id="KW-1185">Reference proteome</keyword>
<evidence type="ECO:0000313" key="1">
    <source>
        <dbReference type="EMBL" id="GIO29757.1"/>
    </source>
</evidence>
<accession>A0A920CAT6</accession>
<proteinExistence type="predicted"/>
<sequence length="173" mass="18637">MMIPLGQFEVTSGSMVVSDPCYDLNPDTIIMGVLDRALNGTWDAFVHKAEVRDWGEACAKLVACHSAFTDKQDRLEWVKCNFIVGVDSGQAGIFDASKYRIPDPEAPEQDTTDSEWYLACCDITESETEAGVLDGGVVSHSGFGDGGYAAYAAADGEGRIIGVKIVFIKEADL</sequence>
<dbReference type="Pfam" id="PF14025">
    <property type="entry name" value="DUF4241"/>
    <property type="match status" value="1"/>
</dbReference>
<dbReference type="Proteomes" id="UP000679779">
    <property type="component" value="Unassembled WGS sequence"/>
</dbReference>
<organism evidence="1 2">
    <name type="scientific">Paenibacillus albilobatus</name>
    <dbReference type="NCBI Taxonomy" id="2716884"/>
    <lineage>
        <taxon>Bacteria</taxon>
        <taxon>Bacillati</taxon>
        <taxon>Bacillota</taxon>
        <taxon>Bacilli</taxon>
        <taxon>Bacillales</taxon>
        <taxon>Paenibacillaceae</taxon>
        <taxon>Paenibacillus</taxon>
    </lineage>
</organism>
<dbReference type="InterPro" id="IPR025335">
    <property type="entry name" value="DUF4241"/>
</dbReference>
<dbReference type="EMBL" id="BORQ01000001">
    <property type="protein sequence ID" value="GIO29757.1"/>
    <property type="molecule type" value="Genomic_DNA"/>
</dbReference>
<protein>
    <recommendedName>
        <fullName evidence="3">DUF4241 domain-containing protein</fullName>
    </recommendedName>
</protein>
<name>A0A920CAT6_9BACL</name>